<feature type="non-terminal residue" evidence="1">
    <location>
        <position position="181"/>
    </location>
</feature>
<evidence type="ECO:0000313" key="1">
    <source>
        <dbReference type="EMBL" id="CAF4342334.1"/>
    </source>
</evidence>
<evidence type="ECO:0000313" key="2">
    <source>
        <dbReference type="Proteomes" id="UP000663844"/>
    </source>
</evidence>
<gene>
    <name evidence="1" type="ORF">OXD698_LOCUS48305</name>
</gene>
<proteinExistence type="predicted"/>
<evidence type="ECO:0008006" key="3">
    <source>
        <dbReference type="Google" id="ProtNLM"/>
    </source>
</evidence>
<comment type="caution">
    <text evidence="1">The sequence shown here is derived from an EMBL/GenBank/DDBJ whole genome shotgun (WGS) entry which is preliminary data.</text>
</comment>
<accession>A0A820KMC3</accession>
<dbReference type="Proteomes" id="UP000663844">
    <property type="component" value="Unassembled WGS sequence"/>
</dbReference>
<dbReference type="AlphaFoldDB" id="A0A820KMC3"/>
<reference evidence="1" key="1">
    <citation type="submission" date="2021-02" db="EMBL/GenBank/DDBJ databases">
        <authorList>
            <person name="Nowell W R."/>
        </authorList>
    </citation>
    <scope>NUCLEOTIDE SEQUENCE</scope>
</reference>
<dbReference type="EMBL" id="CAJOAZ010020035">
    <property type="protein sequence ID" value="CAF4342334.1"/>
    <property type="molecule type" value="Genomic_DNA"/>
</dbReference>
<name>A0A820KMC3_9BILA</name>
<organism evidence="1 2">
    <name type="scientific">Adineta steineri</name>
    <dbReference type="NCBI Taxonomy" id="433720"/>
    <lineage>
        <taxon>Eukaryota</taxon>
        <taxon>Metazoa</taxon>
        <taxon>Spiralia</taxon>
        <taxon>Gnathifera</taxon>
        <taxon>Rotifera</taxon>
        <taxon>Eurotatoria</taxon>
        <taxon>Bdelloidea</taxon>
        <taxon>Adinetida</taxon>
        <taxon>Adinetidae</taxon>
        <taxon>Adineta</taxon>
    </lineage>
</organism>
<sequence length="181" mass="20667">MACSLSSSEEQKGLEVYIVFKTLGHESYCGFHHGFSHHICVLKDPSSGKFYFTDLQSENSSISGGEIQLRFGEYNFFKPNHPLARIYYLPVGHTKKSLSEIGNYVREHPLNQQQYNLLSQNCQSYVRECIAYLAIYDPTPAVRNMRSWDPTRLLYSVTDPMYLTLEPSIIDKITDAIAAQV</sequence>
<protein>
    <recommendedName>
        <fullName evidence="3">PPPDE domain-containing protein</fullName>
    </recommendedName>
</protein>